<name>A0A699J5U0_TANCI</name>
<comment type="caution">
    <text evidence="1">The sequence shown here is derived from an EMBL/GenBank/DDBJ whole genome shotgun (WGS) entry which is preliminary data.</text>
</comment>
<dbReference type="EMBL" id="BKCJ010370199">
    <property type="protein sequence ID" value="GFA10869.1"/>
    <property type="molecule type" value="Genomic_DNA"/>
</dbReference>
<gene>
    <name evidence="1" type="ORF">Tci_582841</name>
    <name evidence="2" type="ORF">Tci_589033</name>
</gene>
<evidence type="ECO:0000313" key="2">
    <source>
        <dbReference type="EMBL" id="GFA17061.1"/>
    </source>
</evidence>
<dbReference type="AlphaFoldDB" id="A0A699J5U0"/>
<accession>A0A699J5U0</accession>
<feature type="non-terminal residue" evidence="1">
    <location>
        <position position="17"/>
    </location>
</feature>
<proteinExistence type="predicted"/>
<evidence type="ECO:0000313" key="1">
    <source>
        <dbReference type="EMBL" id="GFA10869.1"/>
    </source>
</evidence>
<reference evidence="1" key="1">
    <citation type="journal article" date="2019" name="Sci. Rep.">
        <title>Draft genome of Tanacetum cinerariifolium, the natural source of mosquito coil.</title>
        <authorList>
            <person name="Yamashiro T."/>
            <person name="Shiraishi A."/>
            <person name="Satake H."/>
            <person name="Nakayama K."/>
        </authorList>
    </citation>
    <scope>NUCLEOTIDE SEQUENCE</scope>
</reference>
<dbReference type="EMBL" id="BKCJ010379897">
    <property type="protein sequence ID" value="GFA17061.1"/>
    <property type="molecule type" value="Genomic_DNA"/>
</dbReference>
<protein>
    <submittedName>
        <fullName evidence="1">Uncharacterized protein</fullName>
    </submittedName>
</protein>
<organism evidence="1">
    <name type="scientific">Tanacetum cinerariifolium</name>
    <name type="common">Dalmatian daisy</name>
    <name type="synonym">Chrysanthemum cinerariifolium</name>
    <dbReference type="NCBI Taxonomy" id="118510"/>
    <lineage>
        <taxon>Eukaryota</taxon>
        <taxon>Viridiplantae</taxon>
        <taxon>Streptophyta</taxon>
        <taxon>Embryophyta</taxon>
        <taxon>Tracheophyta</taxon>
        <taxon>Spermatophyta</taxon>
        <taxon>Magnoliopsida</taxon>
        <taxon>eudicotyledons</taxon>
        <taxon>Gunneridae</taxon>
        <taxon>Pentapetalae</taxon>
        <taxon>asterids</taxon>
        <taxon>campanulids</taxon>
        <taxon>Asterales</taxon>
        <taxon>Asteraceae</taxon>
        <taxon>Asteroideae</taxon>
        <taxon>Anthemideae</taxon>
        <taxon>Anthemidinae</taxon>
        <taxon>Tanacetum</taxon>
    </lineage>
</organism>
<sequence length="17" mass="1949">MNDDKRPATNTMEAIIE</sequence>